<proteinExistence type="predicted"/>
<organism evidence="2 3">
    <name type="scientific">Streptomyces celluloflavus</name>
    <dbReference type="NCBI Taxonomy" id="58344"/>
    <lineage>
        <taxon>Bacteria</taxon>
        <taxon>Bacillati</taxon>
        <taxon>Actinomycetota</taxon>
        <taxon>Actinomycetes</taxon>
        <taxon>Kitasatosporales</taxon>
        <taxon>Streptomycetaceae</taxon>
        <taxon>Streptomyces</taxon>
    </lineage>
</organism>
<dbReference type="EMBL" id="JBIRGH010000003">
    <property type="protein sequence ID" value="MFH8584038.1"/>
    <property type="molecule type" value="Genomic_DNA"/>
</dbReference>
<sequence length="513" mass="56552">MLDLNHIKSLAVRDLVELAHLDDFDRVTDQVRNIAGCTRPVNLVGHTATLDAATRTVLRSYTTANEPTGRLLAACGNRRASRCPACSRVYAADTYHLIKAGLSGGKTVPETVRTHPRVFATLTAPSFGPVHNRPTTNGTPRPCACGAQHVDDAPELGTPLRPESYDYTGAVLWNAHAGALWARFTTYLRRALAAHLGITQKALNAALRISFAKVAEYQKRGLVHFHAVIRFDGPEGSNEPPPRWATVDALKIAIEDAAKDAVLTVTSDHTGDREVRWGERLDVREITALGNGELTDKAVAGYVAKYATKSAEESGTVDRSLICAPCGGRGYQKRPDGYCRKPLRKRADAPEKPDGSRPGLETPPGRFHDMCPHCEGTGQAEPLPNLRVQRHVRQMIRTAWALGSLPEFADLKLWKWAHMLGFRGHFSTKSRRYSTTLGALRDVRRTWRQEQARAHAGLDTPDEKTTLVTESSWAYLASGYRPGEELLAAQTRHEIKQAKEAKERAKTEGDIWS</sequence>
<evidence type="ECO:0000256" key="1">
    <source>
        <dbReference type="SAM" id="MobiDB-lite"/>
    </source>
</evidence>
<reference evidence="2 3" key="1">
    <citation type="submission" date="2024-10" db="EMBL/GenBank/DDBJ databases">
        <title>The Natural Products Discovery Center: Release of the First 8490 Sequenced Strains for Exploring Actinobacteria Biosynthetic Diversity.</title>
        <authorList>
            <person name="Kalkreuter E."/>
            <person name="Kautsar S.A."/>
            <person name="Yang D."/>
            <person name="Bader C.D."/>
            <person name="Teijaro C.N."/>
            <person name="Fluegel L."/>
            <person name="Davis C.M."/>
            <person name="Simpson J.R."/>
            <person name="Lauterbach L."/>
            <person name="Steele A.D."/>
            <person name="Gui C."/>
            <person name="Meng S."/>
            <person name="Li G."/>
            <person name="Viehrig K."/>
            <person name="Ye F."/>
            <person name="Su P."/>
            <person name="Kiefer A.F."/>
            <person name="Nichols A."/>
            <person name="Cepeda A.J."/>
            <person name="Yan W."/>
            <person name="Fan B."/>
            <person name="Jiang Y."/>
            <person name="Adhikari A."/>
            <person name="Zheng C.-J."/>
            <person name="Schuster L."/>
            <person name="Cowan T.M."/>
            <person name="Smanski M.J."/>
            <person name="Chevrette M.G."/>
            <person name="De Carvalho L.P.S."/>
            <person name="Shen B."/>
        </authorList>
    </citation>
    <scope>NUCLEOTIDE SEQUENCE [LARGE SCALE GENOMIC DNA]</scope>
    <source>
        <strain evidence="2 3">NPDC018013</strain>
    </source>
</reference>
<keyword evidence="3" id="KW-1185">Reference proteome</keyword>
<accession>A0ABW7R9C8</accession>
<dbReference type="InterPro" id="IPR046828">
    <property type="entry name" value="RepSA"/>
</dbReference>
<evidence type="ECO:0000313" key="3">
    <source>
        <dbReference type="Proteomes" id="UP001610990"/>
    </source>
</evidence>
<protein>
    <submittedName>
        <fullName evidence="2">Replication initiator</fullName>
    </submittedName>
</protein>
<gene>
    <name evidence="2" type="ORF">ACH4GP_06525</name>
</gene>
<name>A0ABW7R9C8_9ACTN</name>
<dbReference type="RefSeq" id="WP_367432115.1">
    <property type="nucleotide sequence ID" value="NZ_CP108413.1"/>
</dbReference>
<dbReference type="Proteomes" id="UP001610990">
    <property type="component" value="Unassembled WGS sequence"/>
</dbReference>
<feature type="region of interest" description="Disordered" evidence="1">
    <location>
        <begin position="337"/>
        <end position="368"/>
    </location>
</feature>
<feature type="compositionally biased region" description="Basic and acidic residues" evidence="1">
    <location>
        <begin position="337"/>
        <end position="355"/>
    </location>
</feature>
<dbReference type="Pfam" id="PF20199">
    <property type="entry name" value="RepSA"/>
    <property type="match status" value="1"/>
</dbReference>
<comment type="caution">
    <text evidence="2">The sequence shown here is derived from an EMBL/GenBank/DDBJ whole genome shotgun (WGS) entry which is preliminary data.</text>
</comment>
<evidence type="ECO:0000313" key="2">
    <source>
        <dbReference type="EMBL" id="MFH8584038.1"/>
    </source>
</evidence>